<sequence>MSRDHQEVNFPFSQFYREKTARFIFVNAQTVYKMPLLCGGTTEAKDANEEVQKICDEIKSHAEDKAGRKFDVFTAKTFKTQLVAGTNYFIKAHVGGDEYIHLRVYKTLPHAGEKLELHSIQTSKAHHDPIEYF</sequence>
<evidence type="ECO:0000313" key="12">
    <source>
        <dbReference type="Proteomes" id="UP000694701"/>
    </source>
</evidence>
<evidence type="ECO:0000313" key="10">
    <source>
        <dbReference type="Ensembl" id="ENSCCRP00020112096.1"/>
    </source>
</evidence>
<evidence type="ECO:0000256" key="1">
    <source>
        <dbReference type="ARBA" id="ARBA00004496"/>
    </source>
</evidence>
<dbReference type="GO" id="GO:0071220">
    <property type="term" value="P:cellular response to bacterial lipoprotein"/>
    <property type="evidence" value="ECO:0007669"/>
    <property type="project" value="UniProtKB-ARBA"/>
</dbReference>
<dbReference type="Proteomes" id="UP000694700">
    <property type="component" value="Unplaced"/>
</dbReference>
<organism evidence="10 12">
    <name type="scientific">Cyprinus carpio</name>
    <name type="common">Common carp</name>
    <dbReference type="NCBI Taxonomy" id="7962"/>
    <lineage>
        <taxon>Eukaryota</taxon>
        <taxon>Metazoa</taxon>
        <taxon>Chordata</taxon>
        <taxon>Craniata</taxon>
        <taxon>Vertebrata</taxon>
        <taxon>Euteleostomi</taxon>
        <taxon>Actinopterygii</taxon>
        <taxon>Neopterygii</taxon>
        <taxon>Teleostei</taxon>
        <taxon>Ostariophysi</taxon>
        <taxon>Cypriniformes</taxon>
        <taxon>Cyprinidae</taxon>
        <taxon>Cyprininae</taxon>
        <taxon>Cyprinus</taxon>
    </lineage>
</organism>
<keyword evidence="3" id="KW-0963">Cytoplasm</keyword>
<dbReference type="InterPro" id="IPR046350">
    <property type="entry name" value="Cystatin_sf"/>
</dbReference>
<feature type="domain" description="Cystatin" evidence="9">
    <location>
        <begin position="36"/>
        <end position="133"/>
    </location>
</feature>
<dbReference type="SMART" id="SM00043">
    <property type="entry name" value="CY"/>
    <property type="match status" value="1"/>
</dbReference>
<dbReference type="GO" id="GO:0002376">
    <property type="term" value="P:immune system process"/>
    <property type="evidence" value="ECO:0007669"/>
    <property type="project" value="UniProtKB-KW"/>
</dbReference>
<dbReference type="InterPro" id="IPR000010">
    <property type="entry name" value="Cystatin_dom"/>
</dbReference>
<dbReference type="PRINTS" id="PR00295">
    <property type="entry name" value="STEFINA"/>
</dbReference>
<dbReference type="Proteomes" id="UP000694427">
    <property type="component" value="Unplaced"/>
</dbReference>
<dbReference type="InterPro" id="IPR001713">
    <property type="entry name" value="Prot_inh_stefin"/>
</dbReference>
<dbReference type="CDD" id="cd00042">
    <property type="entry name" value="CY"/>
    <property type="match status" value="1"/>
</dbReference>
<dbReference type="PANTHER" id="PTHR11414">
    <property type="entry name" value="CYSTATIN FAMILY MEMBER"/>
    <property type="match status" value="1"/>
</dbReference>
<keyword evidence="6" id="KW-0391">Immunity</keyword>
<dbReference type="InterPro" id="IPR018073">
    <property type="entry name" value="Prot_inh_cystat_CS"/>
</dbReference>
<protein>
    <recommendedName>
        <fullName evidence="7">Cystatin-B</fullName>
    </recommendedName>
    <alternativeName>
        <fullName evidence="8">Stefin-B</fullName>
    </alternativeName>
</protein>
<keyword evidence="4" id="KW-0646">Protease inhibitor</keyword>
<evidence type="ECO:0000256" key="3">
    <source>
        <dbReference type="ARBA" id="ARBA00022490"/>
    </source>
</evidence>
<comment type="subcellular location">
    <subcellularLocation>
        <location evidence="1">Cytoplasm</location>
    </subcellularLocation>
</comment>
<evidence type="ECO:0000256" key="5">
    <source>
        <dbReference type="ARBA" id="ARBA00022704"/>
    </source>
</evidence>
<dbReference type="Ensembl" id="ENSCCRT00020122363.1">
    <property type="protein sequence ID" value="ENSCCRP00020112096.1"/>
    <property type="gene ID" value="ENSCCRG00020050875.1"/>
</dbReference>
<evidence type="ECO:0000256" key="6">
    <source>
        <dbReference type="ARBA" id="ARBA00022859"/>
    </source>
</evidence>
<accession>A0A8C1FU81</accession>
<evidence type="ECO:0000256" key="8">
    <source>
        <dbReference type="ARBA" id="ARBA00041437"/>
    </source>
</evidence>
<proteinExistence type="inferred from homology"/>
<keyword evidence="5" id="KW-0789">Thiol protease inhibitor</keyword>
<dbReference type="Ensembl" id="ENSCCRT00015124730.1">
    <property type="protein sequence ID" value="ENSCCRP00015120901.1"/>
    <property type="gene ID" value="ENSCCRG00015047552.1"/>
</dbReference>
<dbReference type="PANTHER" id="PTHR11414:SF21">
    <property type="entry name" value="CYSTATIN 14A, TANDEM DUPLICATE 1-RELATED"/>
    <property type="match status" value="1"/>
</dbReference>
<dbReference type="GO" id="GO:0004869">
    <property type="term" value="F:cysteine-type endopeptidase inhibitor activity"/>
    <property type="evidence" value="ECO:0007669"/>
    <property type="project" value="UniProtKB-KW"/>
</dbReference>
<dbReference type="Proteomes" id="UP000694701">
    <property type="component" value="Unplaced"/>
</dbReference>
<dbReference type="Pfam" id="PF00031">
    <property type="entry name" value="Cystatin"/>
    <property type="match status" value="1"/>
</dbReference>
<dbReference type="Gene3D" id="3.10.450.10">
    <property type="match status" value="1"/>
</dbReference>
<evidence type="ECO:0000256" key="4">
    <source>
        <dbReference type="ARBA" id="ARBA00022690"/>
    </source>
</evidence>
<evidence type="ECO:0000256" key="7">
    <source>
        <dbReference type="ARBA" id="ARBA00040677"/>
    </source>
</evidence>
<dbReference type="FunFam" id="3.10.450.10:FF:000001">
    <property type="entry name" value="Cystatin-A"/>
    <property type="match status" value="1"/>
</dbReference>
<reference evidence="10" key="1">
    <citation type="submission" date="2025-05" db="UniProtKB">
        <authorList>
            <consortium name="Ensembl"/>
        </authorList>
    </citation>
    <scope>IDENTIFICATION</scope>
</reference>
<dbReference type="PROSITE" id="PS00287">
    <property type="entry name" value="CYSTATIN"/>
    <property type="match status" value="1"/>
</dbReference>
<evidence type="ECO:0000259" key="9">
    <source>
        <dbReference type="SMART" id="SM00043"/>
    </source>
</evidence>
<comment type="similarity">
    <text evidence="2">Belongs to the cystatin family.</text>
</comment>
<dbReference type="Ensembl" id="ENSCCRT00010130768.1">
    <property type="protein sequence ID" value="ENSCCRP00010117687.1"/>
    <property type="gene ID" value="ENSCCRG00010051565.1"/>
</dbReference>
<evidence type="ECO:0000313" key="11">
    <source>
        <dbReference type="Proteomes" id="UP000694427"/>
    </source>
</evidence>
<name>A0A8C1FU81_CYPCA</name>
<keyword evidence="11" id="KW-1185">Reference proteome</keyword>
<dbReference type="GO" id="GO:0005829">
    <property type="term" value="C:cytosol"/>
    <property type="evidence" value="ECO:0007669"/>
    <property type="project" value="TreeGrafter"/>
</dbReference>
<gene>
    <name evidence="10" type="primary">cst14a.2</name>
</gene>
<evidence type="ECO:0000256" key="2">
    <source>
        <dbReference type="ARBA" id="ARBA00009403"/>
    </source>
</evidence>
<dbReference type="AlphaFoldDB" id="A0A8C1FU81"/>
<dbReference type="SUPFAM" id="SSF54403">
    <property type="entry name" value="Cystatin/monellin"/>
    <property type="match status" value="1"/>
</dbReference>